<evidence type="ECO:0000313" key="10">
    <source>
        <dbReference type="EMBL" id="SUZ88755.1"/>
    </source>
</evidence>
<feature type="non-terminal residue" evidence="10">
    <location>
        <position position="1"/>
    </location>
</feature>
<evidence type="ECO:0000256" key="3">
    <source>
        <dbReference type="ARBA" id="ARBA00022692"/>
    </source>
</evidence>
<evidence type="ECO:0000256" key="5">
    <source>
        <dbReference type="ARBA" id="ARBA00022989"/>
    </source>
</evidence>
<dbReference type="Pfam" id="PF18967">
    <property type="entry name" value="PycTM"/>
    <property type="match status" value="1"/>
</dbReference>
<keyword evidence="7 8" id="KW-0472">Membrane</keyword>
<keyword evidence="6" id="KW-0051">Antiviral defense</keyword>
<sequence length="198" mass="22408">HGNQMRLGLMADAKANIMITVASIVFSITIANLDNEVMKWPLLTFATGSFFSLLFAIFAIIPKTDYPKDRHGDIDRSSPHFNPLFFGHFAHIDVDEFKEDYAEKLMTDDIVYDALAGDIYGQGKVLALSKYKFLKWSYMSFLWGMIGAIVIFLLRGPVGEFIYPYLIRGLDAFIDEMLFLLEGMKHLACQGTVQCRNG</sequence>
<evidence type="ECO:0000256" key="8">
    <source>
        <dbReference type="SAM" id="Phobius"/>
    </source>
</evidence>
<evidence type="ECO:0000256" key="1">
    <source>
        <dbReference type="ARBA" id="ARBA00004236"/>
    </source>
</evidence>
<keyword evidence="2" id="KW-1003">Cell membrane</keyword>
<dbReference type="GO" id="GO:0000166">
    <property type="term" value="F:nucleotide binding"/>
    <property type="evidence" value="ECO:0007669"/>
    <property type="project" value="UniProtKB-KW"/>
</dbReference>
<proteinExistence type="predicted"/>
<dbReference type="InterPro" id="IPR043760">
    <property type="entry name" value="PycTM_dom"/>
</dbReference>
<evidence type="ECO:0000259" key="9">
    <source>
        <dbReference type="Pfam" id="PF18967"/>
    </source>
</evidence>
<dbReference type="GO" id="GO:0005886">
    <property type="term" value="C:plasma membrane"/>
    <property type="evidence" value="ECO:0007669"/>
    <property type="project" value="UniProtKB-SubCell"/>
</dbReference>
<evidence type="ECO:0000256" key="7">
    <source>
        <dbReference type="ARBA" id="ARBA00023136"/>
    </source>
</evidence>
<evidence type="ECO:0000256" key="2">
    <source>
        <dbReference type="ARBA" id="ARBA00022475"/>
    </source>
</evidence>
<name>A0A381RAH1_9ZZZZ</name>
<organism evidence="10">
    <name type="scientific">marine metagenome</name>
    <dbReference type="NCBI Taxonomy" id="408172"/>
    <lineage>
        <taxon>unclassified sequences</taxon>
        <taxon>metagenomes</taxon>
        <taxon>ecological metagenomes</taxon>
    </lineage>
</organism>
<feature type="transmembrane region" description="Helical" evidence="8">
    <location>
        <begin position="136"/>
        <end position="154"/>
    </location>
</feature>
<feature type="transmembrane region" description="Helical" evidence="8">
    <location>
        <begin position="15"/>
        <end position="33"/>
    </location>
</feature>
<reference evidence="10" key="1">
    <citation type="submission" date="2018-05" db="EMBL/GenBank/DDBJ databases">
        <authorList>
            <person name="Lanie J.A."/>
            <person name="Ng W.-L."/>
            <person name="Kazmierczak K.M."/>
            <person name="Andrzejewski T.M."/>
            <person name="Davidsen T.M."/>
            <person name="Wayne K.J."/>
            <person name="Tettelin H."/>
            <person name="Glass J.I."/>
            <person name="Rusch D."/>
            <person name="Podicherti R."/>
            <person name="Tsui H.-C.T."/>
            <person name="Winkler M.E."/>
        </authorList>
    </citation>
    <scope>NUCLEOTIDE SEQUENCE</scope>
</reference>
<comment type="subcellular location">
    <subcellularLocation>
        <location evidence="1">Cell membrane</location>
    </subcellularLocation>
</comment>
<dbReference type="AlphaFoldDB" id="A0A381RAH1"/>
<feature type="domain" description="Pycsar effector protein" evidence="9">
    <location>
        <begin position="11"/>
        <end position="153"/>
    </location>
</feature>
<keyword evidence="5 8" id="KW-1133">Transmembrane helix</keyword>
<accession>A0A381RAH1</accession>
<protein>
    <recommendedName>
        <fullName evidence="9">Pycsar effector protein domain-containing protein</fullName>
    </recommendedName>
</protein>
<evidence type="ECO:0000256" key="6">
    <source>
        <dbReference type="ARBA" id="ARBA00023118"/>
    </source>
</evidence>
<keyword evidence="3 8" id="KW-0812">Transmembrane</keyword>
<feature type="transmembrane region" description="Helical" evidence="8">
    <location>
        <begin position="40"/>
        <end position="61"/>
    </location>
</feature>
<gene>
    <name evidence="10" type="ORF">METZ01_LOCUS41609</name>
</gene>
<dbReference type="EMBL" id="UINC01001785">
    <property type="protein sequence ID" value="SUZ88755.1"/>
    <property type="molecule type" value="Genomic_DNA"/>
</dbReference>
<dbReference type="GO" id="GO:0051607">
    <property type="term" value="P:defense response to virus"/>
    <property type="evidence" value="ECO:0007669"/>
    <property type="project" value="UniProtKB-KW"/>
</dbReference>
<evidence type="ECO:0000256" key="4">
    <source>
        <dbReference type="ARBA" id="ARBA00022741"/>
    </source>
</evidence>
<keyword evidence="4" id="KW-0547">Nucleotide-binding</keyword>